<evidence type="ECO:0000259" key="2">
    <source>
        <dbReference type="Pfam" id="PF13462"/>
    </source>
</evidence>
<keyword evidence="1" id="KW-0732">Signal</keyword>
<dbReference type="Gene3D" id="1.10.40.110">
    <property type="match status" value="1"/>
</dbReference>
<dbReference type="Pfam" id="PF13462">
    <property type="entry name" value="Thioredoxin_4"/>
    <property type="match status" value="1"/>
</dbReference>
<evidence type="ECO:0000313" key="4">
    <source>
        <dbReference type="Proteomes" id="UP000602442"/>
    </source>
</evidence>
<evidence type="ECO:0000256" key="1">
    <source>
        <dbReference type="SAM" id="SignalP"/>
    </source>
</evidence>
<dbReference type="EMBL" id="JAEANY010000002">
    <property type="protein sequence ID" value="MBH5322117.1"/>
    <property type="molecule type" value="Genomic_DNA"/>
</dbReference>
<evidence type="ECO:0000313" key="3">
    <source>
        <dbReference type="EMBL" id="MBH5322117.1"/>
    </source>
</evidence>
<feature type="signal peptide" evidence="1">
    <location>
        <begin position="1"/>
        <end position="22"/>
    </location>
</feature>
<dbReference type="Proteomes" id="UP000602442">
    <property type="component" value="Unassembled WGS sequence"/>
</dbReference>
<gene>
    <name evidence="3" type="ORF">I5L03_05915</name>
</gene>
<keyword evidence="4" id="KW-1185">Reference proteome</keyword>
<feature type="domain" description="Thioredoxin-like fold" evidence="2">
    <location>
        <begin position="61"/>
        <end position="245"/>
    </location>
</feature>
<comment type="caution">
    <text evidence="3">The sequence shown here is derived from an EMBL/GenBank/DDBJ whole genome shotgun (WGS) entry which is preliminary data.</text>
</comment>
<accession>A0ABS0N2E3</accession>
<protein>
    <submittedName>
        <fullName evidence="3">Thioredoxin domain-containing protein</fullName>
    </submittedName>
</protein>
<reference evidence="3 4" key="1">
    <citation type="submission" date="2020-11" db="EMBL/GenBank/DDBJ databases">
        <title>Erythrobacter sediminis sp. nov., a marine bacterium from a tidal flat of Garorim Bay.</title>
        <authorList>
            <person name="Kim D."/>
            <person name="Yoo Y."/>
            <person name="Kim J.-J."/>
        </authorList>
    </citation>
    <scope>NUCLEOTIDE SEQUENCE [LARGE SCALE GENOMIC DNA]</scope>
    <source>
        <strain evidence="3 4">JGD-13</strain>
    </source>
</reference>
<dbReference type="InterPro" id="IPR036249">
    <property type="entry name" value="Thioredoxin-like_sf"/>
</dbReference>
<proteinExistence type="predicted"/>
<sequence>MTTSPKRLAYSIFAAPIALALAACSGDAGGGAVEEGDPIASIEAPEGQAWTDMVEVSEYGGYVLGNPDAPIKIVEYASLTCPACAAFTQEGAEPLKQNYVSTGVVSYEIRNAVLNMFDLTLAAMVRCGPDEVYHPLSDQVWYNLAALQPQIQQGAQTLQTAGELPEGQRFVLAADAAGFYDFFAQRGLSRDQAAACLSDTENVLAIDELWQEQAEEFGVQGTPTFFVNGGRVDGITWANLEEALQRAGARTE</sequence>
<dbReference type="SUPFAM" id="SSF52833">
    <property type="entry name" value="Thioredoxin-like"/>
    <property type="match status" value="1"/>
</dbReference>
<dbReference type="InterPro" id="IPR012336">
    <property type="entry name" value="Thioredoxin-like_fold"/>
</dbReference>
<organism evidence="3 4">
    <name type="scientific">Aurantiacibacter sediminis</name>
    <dbReference type="NCBI Taxonomy" id="2793064"/>
    <lineage>
        <taxon>Bacteria</taxon>
        <taxon>Pseudomonadati</taxon>
        <taxon>Pseudomonadota</taxon>
        <taxon>Alphaproteobacteria</taxon>
        <taxon>Sphingomonadales</taxon>
        <taxon>Erythrobacteraceae</taxon>
        <taxon>Aurantiacibacter</taxon>
    </lineage>
</organism>
<dbReference type="PROSITE" id="PS51257">
    <property type="entry name" value="PROKAR_LIPOPROTEIN"/>
    <property type="match status" value="1"/>
</dbReference>
<name>A0ABS0N2E3_9SPHN</name>
<feature type="chain" id="PRO_5045678319" evidence="1">
    <location>
        <begin position="23"/>
        <end position="252"/>
    </location>
</feature>
<dbReference type="Gene3D" id="3.40.30.10">
    <property type="entry name" value="Glutaredoxin"/>
    <property type="match status" value="1"/>
</dbReference>
<dbReference type="RefSeq" id="WP_197920836.1">
    <property type="nucleotide sequence ID" value="NZ_CAWPTA010000007.1"/>
</dbReference>